<dbReference type="InterPro" id="IPR036866">
    <property type="entry name" value="RibonucZ/Hydroxyglut_hydro"/>
</dbReference>
<proteinExistence type="inferred from homology"/>
<comment type="similarity">
    <text evidence="8">Belongs to the RNase Z family.</text>
</comment>
<evidence type="ECO:0000256" key="6">
    <source>
        <dbReference type="ARBA" id="ARBA00022801"/>
    </source>
</evidence>
<reference evidence="9 10" key="1">
    <citation type="submission" date="2020-08" db="EMBL/GenBank/DDBJ databases">
        <title>Genome public.</title>
        <authorList>
            <person name="Liu C."/>
            <person name="Sun Q."/>
        </authorList>
    </citation>
    <scope>NUCLEOTIDE SEQUENCE [LARGE SCALE GENOMIC DNA]</scope>
    <source>
        <strain evidence="9 10">NSJ-26</strain>
    </source>
</reference>
<dbReference type="Gene3D" id="3.60.15.10">
    <property type="entry name" value="Ribonuclease Z/Hydroxyacylglutathione hydrolase-like"/>
    <property type="match status" value="1"/>
</dbReference>
<dbReference type="Pfam" id="PF23023">
    <property type="entry name" value="Anti-Pycsar_Apyc1"/>
    <property type="match status" value="1"/>
</dbReference>
<keyword evidence="2 8" id="KW-0819">tRNA processing</keyword>
<evidence type="ECO:0000256" key="3">
    <source>
        <dbReference type="ARBA" id="ARBA00022722"/>
    </source>
</evidence>
<feature type="binding site" evidence="8">
    <location>
        <position position="61"/>
    </location>
    <ligand>
        <name>Zn(2+)</name>
        <dbReference type="ChEBI" id="CHEBI:29105"/>
        <label>1</label>
        <note>catalytic</note>
    </ligand>
</feature>
<evidence type="ECO:0000256" key="8">
    <source>
        <dbReference type="HAMAP-Rule" id="MF_01818"/>
    </source>
</evidence>
<name>A0A926ETZ6_9FIRM</name>
<keyword evidence="3 8" id="KW-0540">Nuclease</keyword>
<dbReference type="GO" id="GO:0008270">
    <property type="term" value="F:zinc ion binding"/>
    <property type="evidence" value="ECO:0007669"/>
    <property type="project" value="UniProtKB-UniRule"/>
</dbReference>
<evidence type="ECO:0000256" key="5">
    <source>
        <dbReference type="ARBA" id="ARBA00022759"/>
    </source>
</evidence>
<keyword evidence="6 8" id="KW-0378">Hydrolase</keyword>
<comment type="function">
    <text evidence="8">Zinc phosphodiesterase, which displays some tRNA 3'-processing endonuclease activity. Probably involved in tRNA maturation, by removing a 3'-trailer from precursor tRNA.</text>
</comment>
<evidence type="ECO:0000256" key="1">
    <source>
        <dbReference type="ARBA" id="ARBA00011738"/>
    </source>
</evidence>
<evidence type="ECO:0000256" key="7">
    <source>
        <dbReference type="ARBA" id="ARBA00022833"/>
    </source>
</evidence>
<feature type="binding site" evidence="8">
    <location>
        <position position="63"/>
    </location>
    <ligand>
        <name>Zn(2+)</name>
        <dbReference type="ChEBI" id="CHEBI:29105"/>
        <label>1</label>
        <note>catalytic</note>
    </ligand>
</feature>
<feature type="binding site" evidence="8">
    <location>
        <position position="66"/>
    </location>
    <ligand>
        <name>Zn(2+)</name>
        <dbReference type="ChEBI" id="CHEBI:29105"/>
        <label>2</label>
        <note>catalytic</note>
    </ligand>
</feature>
<keyword evidence="4 8" id="KW-0479">Metal-binding</keyword>
<dbReference type="SUPFAM" id="SSF56281">
    <property type="entry name" value="Metallo-hydrolase/oxidoreductase"/>
    <property type="match status" value="1"/>
</dbReference>
<dbReference type="AlphaFoldDB" id="A0A926ETZ6"/>
<sequence length="316" mass="35705">MLDLTLLGSGGGMPRVNRHLSSMIINYKGRKILIDCGEGTQVAMRKVHSGFKSIDIICITHYHGDHIFGLPGLLATIGNSHRTESITIIGPIGLKEIMEGILVMIPYLPYDLKLIECTKESLGINVSDNILEVTKEKKLNKSNLILSTIELDHSSHCLGYSIYVPRKPKFYPEKAIELGIPKEFWSRLQIGEKIQYENKIYNSDKVLGGRRKGIKLSYITDTRPMDTLLNFIAESDLFVCEGTYGDNLDIEKAIKNKHMTFEEAAELAYKSNVKELLLTHFSPSIEDPNIYKLNAKTIFNNTIIGYDGYRKKLTYN</sequence>
<comment type="subunit">
    <text evidence="1 8">Homodimer.</text>
</comment>
<dbReference type="PANTHER" id="PTHR46018">
    <property type="entry name" value="ZINC PHOSPHODIESTERASE ELAC PROTEIN 1"/>
    <property type="match status" value="1"/>
</dbReference>
<feature type="binding site" evidence="8">
    <location>
        <position position="221"/>
    </location>
    <ligand>
        <name>Zn(2+)</name>
        <dbReference type="ChEBI" id="CHEBI:29105"/>
        <label>2</label>
        <note>catalytic</note>
    </ligand>
</feature>
<feature type="binding site" evidence="8">
    <location>
        <position position="280"/>
    </location>
    <ligand>
        <name>Zn(2+)</name>
        <dbReference type="ChEBI" id="CHEBI:29105"/>
        <label>2</label>
        <note>catalytic</note>
    </ligand>
</feature>
<accession>A0A926ETZ6</accession>
<comment type="caution">
    <text evidence="9">The sequence shown here is derived from an EMBL/GenBank/DDBJ whole genome shotgun (WGS) entry which is preliminary data.</text>
</comment>
<organism evidence="9 10">
    <name type="scientific">Wansuia hejianensis</name>
    <dbReference type="NCBI Taxonomy" id="2763667"/>
    <lineage>
        <taxon>Bacteria</taxon>
        <taxon>Bacillati</taxon>
        <taxon>Bacillota</taxon>
        <taxon>Clostridia</taxon>
        <taxon>Lachnospirales</taxon>
        <taxon>Lachnospiraceae</taxon>
        <taxon>Wansuia</taxon>
    </lineage>
</organism>
<keyword evidence="7 8" id="KW-0862">Zinc</keyword>
<evidence type="ECO:0000256" key="4">
    <source>
        <dbReference type="ARBA" id="ARBA00022723"/>
    </source>
</evidence>
<dbReference type="RefSeq" id="WP_249322575.1">
    <property type="nucleotide sequence ID" value="NZ_JACRTK010000001.1"/>
</dbReference>
<dbReference type="PANTHER" id="PTHR46018:SF2">
    <property type="entry name" value="ZINC PHOSPHODIESTERASE ELAC PROTEIN 1"/>
    <property type="match status" value="1"/>
</dbReference>
<feature type="binding site" evidence="8">
    <location>
        <position position="65"/>
    </location>
    <ligand>
        <name>Zn(2+)</name>
        <dbReference type="ChEBI" id="CHEBI:29105"/>
        <label>2</label>
        <note>catalytic</note>
    </ligand>
</feature>
<gene>
    <name evidence="8" type="primary">rnz</name>
    <name evidence="9" type="ORF">H8689_01180</name>
</gene>
<dbReference type="Proteomes" id="UP000601522">
    <property type="component" value="Unassembled WGS sequence"/>
</dbReference>
<keyword evidence="10" id="KW-1185">Reference proteome</keyword>
<comment type="cofactor">
    <cofactor evidence="8">
        <name>Zn(2+)</name>
        <dbReference type="ChEBI" id="CHEBI:29105"/>
    </cofactor>
    <text evidence="8">Binds 2 Zn(2+) ions.</text>
</comment>
<dbReference type="InterPro" id="IPR013471">
    <property type="entry name" value="RNase_Z/BN"/>
</dbReference>
<evidence type="ECO:0000313" key="9">
    <source>
        <dbReference type="EMBL" id="MBC8589758.1"/>
    </source>
</evidence>
<dbReference type="EMBL" id="JACRTK010000001">
    <property type="protein sequence ID" value="MBC8589758.1"/>
    <property type="molecule type" value="Genomic_DNA"/>
</dbReference>
<feature type="binding site" evidence="8">
    <location>
        <position position="221"/>
    </location>
    <ligand>
        <name>Zn(2+)</name>
        <dbReference type="ChEBI" id="CHEBI:29105"/>
        <label>1</label>
        <note>catalytic</note>
    </ligand>
</feature>
<protein>
    <recommendedName>
        <fullName evidence="8">Ribonuclease Z</fullName>
        <shortName evidence="8">RNase Z</shortName>
        <ecNumber evidence="8">3.1.26.11</ecNumber>
    </recommendedName>
    <alternativeName>
        <fullName evidence="8">tRNA 3 endonuclease</fullName>
    </alternativeName>
    <alternativeName>
        <fullName evidence="8">tRNase Z</fullName>
    </alternativeName>
</protein>
<dbReference type="GO" id="GO:0042781">
    <property type="term" value="F:3'-tRNA processing endoribonuclease activity"/>
    <property type="evidence" value="ECO:0007669"/>
    <property type="project" value="UniProtKB-UniRule"/>
</dbReference>
<dbReference type="HAMAP" id="MF_01818">
    <property type="entry name" value="RNase_Z_BN"/>
    <property type="match status" value="1"/>
</dbReference>
<dbReference type="CDD" id="cd07717">
    <property type="entry name" value="RNaseZ_ZiPD-like_MBL-fold"/>
    <property type="match status" value="1"/>
</dbReference>
<dbReference type="NCBIfam" id="NF000801">
    <property type="entry name" value="PRK00055.1-3"/>
    <property type="match status" value="1"/>
</dbReference>
<comment type="catalytic activity">
    <reaction evidence="8">
        <text>Endonucleolytic cleavage of RNA, removing extra 3' nucleotides from tRNA precursor, generating 3' termini of tRNAs. A 3'-hydroxy group is left at the tRNA terminus and a 5'-phosphoryl group is left at the trailer molecule.</text>
        <dbReference type="EC" id="3.1.26.11"/>
    </reaction>
</comment>
<keyword evidence="5 8" id="KW-0255">Endonuclease</keyword>
<dbReference type="NCBIfam" id="TIGR02651">
    <property type="entry name" value="RNase_Z"/>
    <property type="match status" value="1"/>
</dbReference>
<feature type="binding site" evidence="8">
    <location>
        <position position="153"/>
    </location>
    <ligand>
        <name>Zn(2+)</name>
        <dbReference type="ChEBI" id="CHEBI:29105"/>
        <label>1</label>
        <note>catalytic</note>
    </ligand>
</feature>
<dbReference type="EC" id="3.1.26.11" evidence="8"/>
<evidence type="ECO:0000313" key="10">
    <source>
        <dbReference type="Proteomes" id="UP000601522"/>
    </source>
</evidence>
<feature type="active site" description="Proton acceptor" evidence="8">
    <location>
        <position position="65"/>
    </location>
</feature>
<evidence type="ECO:0000256" key="2">
    <source>
        <dbReference type="ARBA" id="ARBA00022694"/>
    </source>
</evidence>